<dbReference type="KEGG" id="mlut:JET14_13315"/>
<dbReference type="InterPro" id="IPR024459">
    <property type="entry name" value="Acb1-like_N"/>
</dbReference>
<evidence type="ECO:0000256" key="1">
    <source>
        <dbReference type="ARBA" id="ARBA00022801"/>
    </source>
</evidence>
<comment type="catalytic activity">
    <reaction evidence="4">
        <text>3',3',3'-cAAG + H2O = A[3'-5']pG[3'-5']pAp[3'] + H(+)</text>
        <dbReference type="Rhea" id="RHEA:72867"/>
        <dbReference type="ChEBI" id="CHEBI:15377"/>
        <dbReference type="ChEBI" id="CHEBI:15378"/>
        <dbReference type="ChEBI" id="CHEBI:143810"/>
        <dbReference type="ChEBI" id="CHEBI:192533"/>
    </reaction>
    <physiologicalReaction direction="left-to-right" evidence="4">
        <dbReference type="Rhea" id="RHEA:72868"/>
    </physiologicalReaction>
</comment>
<evidence type="ECO:0000256" key="2">
    <source>
        <dbReference type="ARBA" id="ARBA00034233"/>
    </source>
</evidence>
<dbReference type="Pfam" id="PF06381">
    <property type="entry name" value="Phage_portal_3"/>
    <property type="match status" value="1"/>
</dbReference>
<sequence>MAAKMMSFDGLESMIAGLGDPLRDKMATASYSMNYLDDLQIMALYRSNALARKIIDIPALDSVREGRDWQAKQEQITLIEDEEKRLGYWQKLYEARCKARLWGGAAIFAGTGDQNLEEPLEVDRVKKGGLKYLTVLSCRDMVAGDIDTDPMSENYGKPEYYQVSSTTSLVRIHPSRLSRFIGNERPEPGFTIGANSGWGDSTFEAIYTSLKNKDATSANIASLVFEANIDVIRHPDLMGNLLDPAYEDRLKKRFGLAALLKGINRMLLLDKDEEYDRKQITFATLPDVLDRFMTLLAADADIPATRLYGKSPDGMNATGDGDLRNYYDRLASEQKLIIGPALYRLDECLIRSALGSRPPEVWYTWSPLWQLSDKEKAEIAKAKAETAEIIGRTGWLTSTELRKVASNQMIEDGFYPGLEKAMEENKTDWEKTLGGQSDPSADDPNADPSDDPNQNMADAAPRTLYVRRDVLNADEIIAWAKSQGFKTTLPANDLHVTVTFSRTPVDWMKMGQAWESEIKIGRGGARLMERFGEARVLLFAANELKWRHEWMKEEGASWDHPEYQPHITISYDPDAPDLADVEPYTGEIILGPEIFEEVKEDWHEGIEEA</sequence>
<dbReference type="RefSeq" id="WP_200334134.1">
    <property type="nucleotide sequence ID" value="NZ_CP066786.1"/>
</dbReference>
<dbReference type="EMBL" id="CP066786">
    <property type="protein sequence ID" value="QQM29305.1"/>
    <property type="molecule type" value="Genomic_DNA"/>
</dbReference>
<evidence type="ECO:0000256" key="4">
    <source>
        <dbReference type="ARBA" id="ARBA00034244"/>
    </source>
</evidence>
<feature type="domain" description="Anti-CBASS protein Acb1-like N-terminal" evidence="10">
    <location>
        <begin position="40"/>
        <end position="388"/>
    </location>
</feature>
<evidence type="ECO:0000256" key="8">
    <source>
        <dbReference type="ARBA" id="ARBA00048123"/>
    </source>
</evidence>
<comment type="similarity">
    <text evidence="6">Belongs to the anti-CBASS protein Acb1 family.</text>
</comment>
<protein>
    <recommendedName>
        <fullName evidence="7">Anti-CBASS protein Acb1</fullName>
    </recommendedName>
</protein>
<evidence type="ECO:0000256" key="3">
    <source>
        <dbReference type="ARBA" id="ARBA00034240"/>
    </source>
</evidence>
<dbReference type="Pfam" id="PF23474">
    <property type="entry name" value="Acb1"/>
    <property type="match status" value="1"/>
</dbReference>
<name>A0A7T7HHL7_9HYPH</name>
<evidence type="ECO:0000256" key="6">
    <source>
        <dbReference type="ARBA" id="ARBA00034316"/>
    </source>
</evidence>
<dbReference type="AlphaFoldDB" id="A0A7T7HHL7"/>
<evidence type="ECO:0000313" key="13">
    <source>
        <dbReference type="Proteomes" id="UP000596083"/>
    </source>
</evidence>
<organism evidence="12 13">
    <name type="scientific">Martelella lutilitoris</name>
    <dbReference type="NCBI Taxonomy" id="2583532"/>
    <lineage>
        <taxon>Bacteria</taxon>
        <taxon>Pseudomonadati</taxon>
        <taxon>Pseudomonadota</taxon>
        <taxon>Alphaproteobacteria</taxon>
        <taxon>Hyphomicrobiales</taxon>
        <taxon>Aurantimonadaceae</taxon>
        <taxon>Martelella</taxon>
    </lineage>
</organism>
<comment type="catalytic activity">
    <reaction evidence="5">
        <text>3',3'-cGAMP + H2O = G[3'-5']pAp[3'] + H(+)</text>
        <dbReference type="Rhea" id="RHEA:72831"/>
        <dbReference type="ChEBI" id="CHEBI:15377"/>
        <dbReference type="ChEBI" id="CHEBI:15378"/>
        <dbReference type="ChEBI" id="CHEBI:71501"/>
        <dbReference type="ChEBI" id="CHEBI:192497"/>
    </reaction>
    <physiologicalReaction direction="left-to-right" evidence="5">
        <dbReference type="Rhea" id="RHEA:72832"/>
    </physiologicalReaction>
</comment>
<keyword evidence="1" id="KW-0378">Hydrolase</keyword>
<feature type="region of interest" description="Disordered" evidence="9">
    <location>
        <begin position="430"/>
        <end position="459"/>
    </location>
</feature>
<comment type="catalytic activity">
    <reaction evidence="8">
        <text>3',3'-cUAMP + H2O = U[3'-5']pAp[3'] + H(+)</text>
        <dbReference type="Rhea" id="RHEA:72835"/>
        <dbReference type="ChEBI" id="CHEBI:15377"/>
        <dbReference type="ChEBI" id="CHEBI:15378"/>
        <dbReference type="ChEBI" id="CHEBI:143809"/>
        <dbReference type="ChEBI" id="CHEBI:192498"/>
    </reaction>
    <physiologicalReaction direction="left-to-right" evidence="8">
        <dbReference type="Rhea" id="RHEA:72836"/>
    </physiologicalReaction>
</comment>
<dbReference type="Proteomes" id="UP000596083">
    <property type="component" value="Chromosome"/>
</dbReference>
<gene>
    <name evidence="12" type="ORF">JET14_13315</name>
</gene>
<feature type="domain" description="Anti-CBASS protein Acb1-like C-terminal" evidence="11">
    <location>
        <begin position="462"/>
        <end position="604"/>
    </location>
</feature>
<reference evidence="12 13" key="1">
    <citation type="submission" date="2020-12" db="EMBL/GenBank/DDBJ databases">
        <authorList>
            <person name="Zheng R.K."/>
            <person name="Sun C.M."/>
        </authorList>
    </citation>
    <scope>NUCLEOTIDE SEQUENCE [LARGE SCALE GENOMIC DNA]</scope>
    <source>
        <strain evidence="12 13">ZRK001</strain>
    </source>
</reference>
<evidence type="ECO:0000313" key="12">
    <source>
        <dbReference type="EMBL" id="QQM29305.1"/>
    </source>
</evidence>
<evidence type="ECO:0000259" key="10">
    <source>
        <dbReference type="Pfam" id="PF06381"/>
    </source>
</evidence>
<dbReference type="GO" id="GO:0016787">
    <property type="term" value="F:hydrolase activity"/>
    <property type="evidence" value="ECO:0007669"/>
    <property type="project" value="UniProtKB-KW"/>
</dbReference>
<proteinExistence type="inferred from homology"/>
<feature type="compositionally biased region" description="Acidic residues" evidence="9">
    <location>
        <begin position="440"/>
        <end position="450"/>
    </location>
</feature>
<dbReference type="NCBIfam" id="TIGR01555">
    <property type="entry name" value="phge_rel_HI1409"/>
    <property type="match status" value="1"/>
</dbReference>
<evidence type="ECO:0000256" key="9">
    <source>
        <dbReference type="SAM" id="MobiDB-lite"/>
    </source>
</evidence>
<comment type="catalytic activity">
    <reaction evidence="2">
        <text>3',3',3'-cAAG + H2O = G[3'-5']pA[3'-5']pAp[3'] + H(+)</text>
        <dbReference type="Rhea" id="RHEA:72863"/>
        <dbReference type="ChEBI" id="CHEBI:15377"/>
        <dbReference type="ChEBI" id="CHEBI:15378"/>
        <dbReference type="ChEBI" id="CHEBI:143810"/>
        <dbReference type="ChEBI" id="CHEBI:192532"/>
    </reaction>
    <physiologicalReaction direction="left-to-right" evidence="2">
        <dbReference type="Rhea" id="RHEA:72864"/>
    </physiologicalReaction>
</comment>
<evidence type="ECO:0000259" key="11">
    <source>
        <dbReference type="Pfam" id="PF23474"/>
    </source>
</evidence>
<evidence type="ECO:0000256" key="5">
    <source>
        <dbReference type="ARBA" id="ARBA00034283"/>
    </source>
</evidence>
<dbReference type="InterPro" id="IPR056175">
    <property type="entry name" value="Acb1-like_C"/>
</dbReference>
<comment type="catalytic activity">
    <reaction evidence="3">
        <text>3',3',3'-c-tri-AMP + H2O = A[3'-5']pA[3'-5']pAp[3'] + H(+)</text>
        <dbReference type="Rhea" id="RHEA:72859"/>
        <dbReference type="ChEBI" id="CHEBI:15377"/>
        <dbReference type="ChEBI" id="CHEBI:15378"/>
        <dbReference type="ChEBI" id="CHEBI:192523"/>
        <dbReference type="ChEBI" id="CHEBI:192530"/>
    </reaction>
    <physiologicalReaction direction="left-to-right" evidence="3">
        <dbReference type="Rhea" id="RHEA:72860"/>
    </physiologicalReaction>
</comment>
<evidence type="ECO:0000256" key="7">
    <source>
        <dbReference type="ARBA" id="ARBA00034343"/>
    </source>
</evidence>
<accession>A0A7T7HHL7</accession>
<dbReference type="InterPro" id="IPR006445">
    <property type="entry name" value="Phage-assoc_HI1409"/>
</dbReference>